<proteinExistence type="predicted"/>
<protein>
    <recommendedName>
        <fullName evidence="3">DUF4136 domain-containing protein</fullName>
    </recommendedName>
</protein>
<reference evidence="2" key="1">
    <citation type="journal article" date="2019" name="Int. J. Syst. Evol. Microbiol.">
        <title>The Global Catalogue of Microorganisms (GCM) 10K type strain sequencing project: providing services to taxonomists for standard genome sequencing and annotation.</title>
        <authorList>
            <consortium name="The Broad Institute Genomics Platform"/>
            <consortium name="The Broad Institute Genome Sequencing Center for Infectious Disease"/>
            <person name="Wu L."/>
            <person name="Ma J."/>
        </authorList>
    </citation>
    <scope>NUCLEOTIDE SEQUENCE [LARGE SCALE GENOMIC DNA]</scope>
    <source>
        <strain evidence="2">CGMCC 1.15342</strain>
    </source>
</reference>
<evidence type="ECO:0000313" key="1">
    <source>
        <dbReference type="EMBL" id="GGC39958.1"/>
    </source>
</evidence>
<evidence type="ECO:0008006" key="3">
    <source>
        <dbReference type="Google" id="ProtNLM"/>
    </source>
</evidence>
<dbReference type="EMBL" id="BMIK01000015">
    <property type="protein sequence ID" value="GGC39958.1"/>
    <property type="molecule type" value="Genomic_DNA"/>
</dbReference>
<keyword evidence="2" id="KW-1185">Reference proteome</keyword>
<comment type="caution">
    <text evidence="1">The sequence shown here is derived from an EMBL/GenBank/DDBJ whole genome shotgun (WGS) entry which is preliminary data.</text>
</comment>
<gene>
    <name evidence="1" type="ORF">GCM10011386_35040</name>
</gene>
<name>A0ABQ1MGB8_9SPHI</name>
<accession>A0ABQ1MGB8</accession>
<organism evidence="1 2">
    <name type="scientific">Parapedobacter defluvii</name>
    <dbReference type="NCBI Taxonomy" id="2045106"/>
    <lineage>
        <taxon>Bacteria</taxon>
        <taxon>Pseudomonadati</taxon>
        <taxon>Bacteroidota</taxon>
        <taxon>Sphingobacteriia</taxon>
        <taxon>Sphingobacteriales</taxon>
        <taxon>Sphingobacteriaceae</taxon>
        <taxon>Parapedobacter</taxon>
    </lineage>
</organism>
<dbReference type="Proteomes" id="UP000597338">
    <property type="component" value="Unassembled WGS sequence"/>
</dbReference>
<evidence type="ECO:0000313" key="2">
    <source>
        <dbReference type="Proteomes" id="UP000597338"/>
    </source>
</evidence>
<dbReference type="PROSITE" id="PS51257">
    <property type="entry name" value="PROKAR_LIPOPROTEIN"/>
    <property type="match status" value="1"/>
</dbReference>
<sequence>MKILLLFVGCILLSLVGCSQDIIERSRTFEIKTYNISLNKERKHLSNRSRPLLSNDLSTLDTILVDKGYDFQYGTGADIFFSVKIEYLLESRFSQDSVKLTPVMALAKKR</sequence>